<keyword evidence="2" id="KW-1185">Reference proteome</keyword>
<gene>
    <name evidence="1" type="ORF">CCHR01_06902</name>
</gene>
<reference evidence="1" key="1">
    <citation type="submission" date="2023-01" db="EMBL/GenBank/DDBJ databases">
        <title>Colletotrichum chrysophilum M932 genome sequence.</title>
        <authorList>
            <person name="Baroncelli R."/>
        </authorList>
    </citation>
    <scope>NUCLEOTIDE SEQUENCE</scope>
    <source>
        <strain evidence="1">M932</strain>
    </source>
</reference>
<sequence>MICQPVTTLADCANGTGNLVQNFNWDGMDFGIHTFDASLPEIPSTQLLPGGGLQNLPQNVAELPLLDNYDLPPGLQSEFSSATSGDHSPRTACSHRLDLPPFPAKIAAAIQQERLDLVLKVTREVISSCQETFDCKKCQVTCTDLLFMMTVLQETHPCFDCVATKDLDGDIELSFGEYQVSFNNASETNGRYGSGTEG</sequence>
<dbReference type="Proteomes" id="UP001243330">
    <property type="component" value="Unassembled WGS sequence"/>
</dbReference>
<dbReference type="EMBL" id="JAQOWY010000118">
    <property type="protein sequence ID" value="KAK1850499.1"/>
    <property type="molecule type" value="Genomic_DNA"/>
</dbReference>
<dbReference type="AlphaFoldDB" id="A0AAD9EGE0"/>
<accession>A0AAD9EGE0</accession>
<evidence type="ECO:0000313" key="1">
    <source>
        <dbReference type="EMBL" id="KAK1850499.1"/>
    </source>
</evidence>
<protein>
    <submittedName>
        <fullName evidence="1">Uncharacterized protein</fullName>
    </submittedName>
</protein>
<proteinExistence type="predicted"/>
<evidence type="ECO:0000313" key="2">
    <source>
        <dbReference type="Proteomes" id="UP001243330"/>
    </source>
</evidence>
<organism evidence="1 2">
    <name type="scientific">Colletotrichum chrysophilum</name>
    <dbReference type="NCBI Taxonomy" id="1836956"/>
    <lineage>
        <taxon>Eukaryota</taxon>
        <taxon>Fungi</taxon>
        <taxon>Dikarya</taxon>
        <taxon>Ascomycota</taxon>
        <taxon>Pezizomycotina</taxon>
        <taxon>Sordariomycetes</taxon>
        <taxon>Hypocreomycetidae</taxon>
        <taxon>Glomerellales</taxon>
        <taxon>Glomerellaceae</taxon>
        <taxon>Colletotrichum</taxon>
        <taxon>Colletotrichum gloeosporioides species complex</taxon>
    </lineage>
</organism>
<name>A0AAD9EGE0_9PEZI</name>
<comment type="caution">
    <text evidence="1">The sequence shown here is derived from an EMBL/GenBank/DDBJ whole genome shotgun (WGS) entry which is preliminary data.</text>
</comment>